<name>A0A8S4FI21_PLUXY</name>
<accession>A0A8S4FI21</accession>
<sequence length="650" mass="70483">MEGATAKKSISLETLVIQNITNMKELKAKLNDIIKTGKDYDYDVSSCIKSLVNSSDPEIVLLSVQAIAELSKCEEKRESYAHKETIVPILNLLKKDITSERLELVKQSCRALGNLCFDCDNGRQTIIDCNGVPILVALLQKTIENSMEGSEDIKLLVSKILLNFTIGGKEMCELVLENGVVELIHRILVSELSKDDMSDSLVTTVVMLLSVINDNLHEHQFSDDINSAVLSILKESTNIEITELCLDHLHMQAEHDAVKTLIAEQGGVELVCSRLEVLVGRRAVGDLTTEDAEVEAIMKQACDLIIIVLTGDEAMDRLYASGRGPVYRTAVKWLSSTDSRLLAAAVLAVGNFARKDQYCIQMMEEGIADKLLDIFSTHHNYSVNQESCAAELGTAVRIQHAAASAIRNLAVPEQNKRAAALHGRAAPLLISALPSIRPQHVAYKVLAAVRLLVAGQDSVARLVASDPAALSAISGWGAAEYAGAAGEAPRLLAACVKQLRAGRQLGSFVQVEGCIACIVNMLVASHSLMQNEAILALTLLAIESLKPKTPTTPDFDYETSFISQLVKSEIGKHVSVLMGTNCAKMPVEVAENLLAFLDITSKKGDVASDYKEAKVDESLKKFLDTRNDLSDNLKTVIADVMSTIANYGAE</sequence>
<dbReference type="InterPro" id="IPR016024">
    <property type="entry name" value="ARM-type_fold"/>
</dbReference>
<dbReference type="InterPro" id="IPR000225">
    <property type="entry name" value="Armadillo"/>
</dbReference>
<keyword evidence="5" id="KW-0256">Endoplasmic reticulum</keyword>
<evidence type="ECO:0000256" key="1">
    <source>
        <dbReference type="ARBA" id="ARBA00004173"/>
    </source>
</evidence>
<dbReference type="InterPro" id="IPR040144">
    <property type="entry name" value="RAP1GDS1"/>
</dbReference>
<evidence type="ECO:0000256" key="6">
    <source>
        <dbReference type="ARBA" id="ARBA00023128"/>
    </source>
</evidence>
<dbReference type="GO" id="GO:0005739">
    <property type="term" value="C:mitochondrion"/>
    <property type="evidence" value="ECO:0007669"/>
    <property type="project" value="UniProtKB-SubCell"/>
</dbReference>
<dbReference type="GO" id="GO:0005829">
    <property type="term" value="C:cytosol"/>
    <property type="evidence" value="ECO:0007669"/>
    <property type="project" value="UniProtKB-SubCell"/>
</dbReference>
<evidence type="ECO:0000256" key="2">
    <source>
        <dbReference type="ARBA" id="ARBA00004240"/>
    </source>
</evidence>
<comment type="caution">
    <text evidence="7">The sequence shown here is derived from an EMBL/GenBank/DDBJ whole genome shotgun (WGS) entry which is preliminary data.</text>
</comment>
<evidence type="ECO:0000313" key="8">
    <source>
        <dbReference type="Proteomes" id="UP000653454"/>
    </source>
</evidence>
<dbReference type="Proteomes" id="UP000653454">
    <property type="component" value="Unassembled WGS sequence"/>
</dbReference>
<dbReference type="InterPro" id="IPR011989">
    <property type="entry name" value="ARM-like"/>
</dbReference>
<dbReference type="SMART" id="SM00185">
    <property type="entry name" value="ARM"/>
    <property type="match status" value="6"/>
</dbReference>
<gene>
    <name evidence="7" type="ORF">PLXY2_LOCUS8798</name>
</gene>
<dbReference type="EMBL" id="CAJHNJ030000033">
    <property type="protein sequence ID" value="CAG9126934.1"/>
    <property type="molecule type" value="Genomic_DNA"/>
</dbReference>
<dbReference type="GO" id="GO:0005783">
    <property type="term" value="C:endoplasmic reticulum"/>
    <property type="evidence" value="ECO:0007669"/>
    <property type="project" value="UniProtKB-SubCell"/>
</dbReference>
<dbReference type="GO" id="GO:0005085">
    <property type="term" value="F:guanyl-nucleotide exchange factor activity"/>
    <property type="evidence" value="ECO:0007669"/>
    <property type="project" value="InterPro"/>
</dbReference>
<protein>
    <submittedName>
        <fullName evidence="7">(diamondback moth) hypothetical protein</fullName>
    </submittedName>
</protein>
<proteinExistence type="predicted"/>
<evidence type="ECO:0000256" key="3">
    <source>
        <dbReference type="ARBA" id="ARBA00004514"/>
    </source>
</evidence>
<evidence type="ECO:0000256" key="5">
    <source>
        <dbReference type="ARBA" id="ARBA00022824"/>
    </source>
</evidence>
<evidence type="ECO:0000313" key="7">
    <source>
        <dbReference type="EMBL" id="CAG9126934.1"/>
    </source>
</evidence>
<organism evidence="7 8">
    <name type="scientific">Plutella xylostella</name>
    <name type="common">Diamondback moth</name>
    <name type="synonym">Plutella maculipennis</name>
    <dbReference type="NCBI Taxonomy" id="51655"/>
    <lineage>
        <taxon>Eukaryota</taxon>
        <taxon>Metazoa</taxon>
        <taxon>Ecdysozoa</taxon>
        <taxon>Arthropoda</taxon>
        <taxon>Hexapoda</taxon>
        <taxon>Insecta</taxon>
        <taxon>Pterygota</taxon>
        <taxon>Neoptera</taxon>
        <taxon>Endopterygota</taxon>
        <taxon>Lepidoptera</taxon>
        <taxon>Glossata</taxon>
        <taxon>Ditrysia</taxon>
        <taxon>Yponomeutoidea</taxon>
        <taxon>Plutellidae</taxon>
        <taxon>Plutella</taxon>
    </lineage>
</organism>
<dbReference type="Gene3D" id="1.25.10.10">
    <property type="entry name" value="Leucine-rich Repeat Variant"/>
    <property type="match status" value="2"/>
</dbReference>
<keyword evidence="8" id="KW-1185">Reference proteome</keyword>
<dbReference type="PANTHER" id="PTHR10957">
    <property type="entry name" value="RAP1 GTPASE-GDP DISSOCIATION STIMULATOR 1"/>
    <property type="match status" value="1"/>
</dbReference>
<evidence type="ECO:0000256" key="4">
    <source>
        <dbReference type="ARBA" id="ARBA00022490"/>
    </source>
</evidence>
<keyword evidence="4" id="KW-0963">Cytoplasm</keyword>
<keyword evidence="6" id="KW-0496">Mitochondrion</keyword>
<dbReference type="SUPFAM" id="SSF48371">
    <property type="entry name" value="ARM repeat"/>
    <property type="match status" value="1"/>
</dbReference>
<reference evidence="7" key="1">
    <citation type="submission" date="2020-11" db="EMBL/GenBank/DDBJ databases">
        <authorList>
            <person name="Whiteford S."/>
        </authorList>
    </citation>
    <scope>NUCLEOTIDE SEQUENCE</scope>
</reference>
<comment type="subcellular location">
    <subcellularLocation>
        <location evidence="3">Cytoplasm</location>
        <location evidence="3">Cytosol</location>
    </subcellularLocation>
    <subcellularLocation>
        <location evidence="2">Endoplasmic reticulum</location>
    </subcellularLocation>
    <subcellularLocation>
        <location evidence="1">Mitochondrion</location>
    </subcellularLocation>
</comment>
<dbReference type="AlphaFoldDB" id="A0A8S4FI21"/>